<evidence type="ECO:0000259" key="3">
    <source>
        <dbReference type="PROSITE" id="PS50263"/>
    </source>
</evidence>
<comment type="caution">
    <text evidence="4">The sequence shown here is derived from an EMBL/GenBank/DDBJ whole genome shotgun (WGS) entry which is preliminary data.</text>
</comment>
<feature type="domain" description="CN hydrolase" evidence="3">
    <location>
        <begin position="4"/>
        <end position="251"/>
    </location>
</feature>
<evidence type="ECO:0000313" key="4">
    <source>
        <dbReference type="EMBL" id="OQM74083.1"/>
    </source>
</evidence>
<sequence length="276" mass="29754">MHSATVAAVQFAPRLGQVEANRARTLELIDSAAEKGAKLVVLPECSTSGYAFSDQSEIVGLAEPVPGRTVDIWHERAARHDIVIAGGLIEKSGDDFHNSSVVVTRDGLGGIYRKVHLWGRERDLYREGTEAVVVDTPIGRIGTVICYDLWFPELSRSLAMMGADILVSPANWAGNARLSYPYDRHGLPIGHHMAVAAAAFNERPVVVADRVGTENGLRFLGASCIVGHSGEVVAGSASHDDEQILVADVDIGPRKDAVQSNRQSRRPDVYRILGGQ</sequence>
<dbReference type="InterPro" id="IPR003010">
    <property type="entry name" value="C-N_Hydrolase"/>
</dbReference>
<protein>
    <recommendedName>
        <fullName evidence="3">CN hydrolase domain-containing protein</fullName>
    </recommendedName>
</protein>
<comment type="similarity">
    <text evidence="1">Belongs to the carbon-nitrogen hydrolase superfamily. NIT1/NIT2 family.</text>
</comment>
<keyword evidence="2" id="KW-0378">Hydrolase</keyword>
<organism evidence="4 5">
    <name type="scientific">Manganibacter manganicus</name>
    <dbReference type="NCBI Taxonomy" id="1873176"/>
    <lineage>
        <taxon>Bacteria</taxon>
        <taxon>Pseudomonadati</taxon>
        <taxon>Pseudomonadota</taxon>
        <taxon>Alphaproteobacteria</taxon>
        <taxon>Hyphomicrobiales</taxon>
        <taxon>Phyllobacteriaceae</taxon>
        <taxon>Manganibacter</taxon>
    </lineage>
</organism>
<dbReference type="STRING" id="1873176.BFN67_22840"/>
<dbReference type="PROSITE" id="PS01227">
    <property type="entry name" value="UPF0012"/>
    <property type="match status" value="1"/>
</dbReference>
<dbReference type="RefSeq" id="WP_080921092.1">
    <property type="nucleotide sequence ID" value="NZ_MDET01000041.1"/>
</dbReference>
<dbReference type="Pfam" id="PF00795">
    <property type="entry name" value="CN_hydrolase"/>
    <property type="match status" value="1"/>
</dbReference>
<dbReference type="Gene3D" id="3.60.110.10">
    <property type="entry name" value="Carbon-nitrogen hydrolase"/>
    <property type="match status" value="1"/>
</dbReference>
<dbReference type="GO" id="GO:0016811">
    <property type="term" value="F:hydrolase activity, acting on carbon-nitrogen (but not peptide) bonds, in linear amides"/>
    <property type="evidence" value="ECO:0007669"/>
    <property type="project" value="TreeGrafter"/>
</dbReference>
<evidence type="ECO:0000256" key="2">
    <source>
        <dbReference type="ARBA" id="ARBA00022801"/>
    </source>
</evidence>
<gene>
    <name evidence="4" type="ORF">BFN67_22840</name>
</gene>
<dbReference type="InterPro" id="IPR001110">
    <property type="entry name" value="UPF0012_CS"/>
</dbReference>
<proteinExistence type="inferred from homology"/>
<dbReference type="AlphaFoldDB" id="A0A1V8RLU1"/>
<keyword evidence="5" id="KW-1185">Reference proteome</keyword>
<dbReference type="PANTHER" id="PTHR43674">
    <property type="entry name" value="NITRILASE C965.09-RELATED"/>
    <property type="match status" value="1"/>
</dbReference>
<evidence type="ECO:0000313" key="5">
    <source>
        <dbReference type="Proteomes" id="UP000191905"/>
    </source>
</evidence>
<dbReference type="EMBL" id="MDET01000041">
    <property type="protein sequence ID" value="OQM74083.1"/>
    <property type="molecule type" value="Genomic_DNA"/>
</dbReference>
<dbReference type="PROSITE" id="PS50263">
    <property type="entry name" value="CN_HYDROLASE"/>
    <property type="match status" value="1"/>
</dbReference>
<name>A0A1V8RLU1_9HYPH</name>
<reference evidence="4 5" key="1">
    <citation type="journal article" date="2016" name="Int. J. Syst. Evol. Microbiol.">
        <title>Pseudaminobacter manganicus sp. nov., isolated from sludge of a manganese mine.</title>
        <authorList>
            <person name="Li J."/>
            <person name="Huang J."/>
            <person name="Liao S."/>
            <person name="Wang G."/>
        </authorList>
    </citation>
    <scope>NUCLEOTIDE SEQUENCE [LARGE SCALE GENOMIC DNA]</scope>
    <source>
        <strain evidence="4 5">JH-7</strain>
    </source>
</reference>
<dbReference type="OrthoDB" id="9811121at2"/>
<evidence type="ECO:0000256" key="1">
    <source>
        <dbReference type="ARBA" id="ARBA00010613"/>
    </source>
</evidence>
<dbReference type="InterPro" id="IPR036526">
    <property type="entry name" value="C-N_Hydrolase_sf"/>
</dbReference>
<dbReference type="Proteomes" id="UP000191905">
    <property type="component" value="Unassembled WGS sequence"/>
</dbReference>
<accession>A0A1V8RLU1</accession>
<dbReference type="PANTHER" id="PTHR43674:SF16">
    <property type="entry name" value="CARBON-NITROGEN FAMILY, PUTATIVE (AFU_ORTHOLOGUE AFUA_5G02350)-RELATED"/>
    <property type="match status" value="1"/>
</dbReference>
<dbReference type="InterPro" id="IPR050345">
    <property type="entry name" value="Aliph_Amidase/BUP"/>
</dbReference>
<dbReference type="SUPFAM" id="SSF56317">
    <property type="entry name" value="Carbon-nitrogen hydrolase"/>
    <property type="match status" value="1"/>
</dbReference>